<dbReference type="Pfam" id="PF00481">
    <property type="entry name" value="PP2C"/>
    <property type="match status" value="2"/>
</dbReference>
<dbReference type="GO" id="GO:0004722">
    <property type="term" value="F:protein serine/threonine phosphatase activity"/>
    <property type="evidence" value="ECO:0007669"/>
    <property type="project" value="InterPro"/>
</dbReference>
<accession>A0A8J5S915</accession>
<sequence length="655" mass="71217">MGNTNTLPVRSKFTDKKENERIKYIASTCQGRNEKIEDAFAAILDLDDTNSTSFFGVYDGYGGAEVALYCAEQFHIELCNHEDYHNNLTNAVERVFFSLDEKLQKSDDFRELVTHRDNQWLHCLKAVVCAKLWTFPQATNTGPDYLGCTACVVVVRGNKIIVGNAGDSRCILSRNGQAIDLVPDHQPEIQSEIRTVLTVGGESEEQISIRNPDILTVDITEDVEFLVIASRGLRRSNMSNEEVVDFVRKRFLSEAVAQDLRAFFRIQISMGEVVDSETQGLHTVCEDLIEKGLPSGENTTVILVMFKVGDPAASASASARAAASASAAAATTEADNNIDDEDVTATFISVDDTTSDVFPSASDRAKADNNTGDEVDPTTSVNANDRAKADNNTSNGVDPTTSACNRAKDDDNNTINKVDPITSVRASDRAEDDNNTSDEVDAIFVSTNDMSSNVFPNTSVRDSDRVEADNNTGDEVDPTTNASIRHRAKADNNTNNEVDPTTNANANDGAEDDGNTGYEIDPTVSTNDKAKDDDNNTSDMVDLATSARDNDRAENDNNTGEEVDATLVSVDDMSYVVFPSTSASDRADADNNTDDEVDPSTNASDRAEDDDNTVYEVDSTTGVSDRTKDNNNTDDEVEHLSLPLSEPMTQLLTYS</sequence>
<proteinExistence type="predicted"/>
<feature type="compositionally biased region" description="Polar residues" evidence="3">
    <location>
        <begin position="491"/>
        <end position="506"/>
    </location>
</feature>
<dbReference type="PANTHER" id="PTHR13832:SF285">
    <property type="entry name" value="PROTEIN PHOSPHATASE 2C 22-RELATED"/>
    <property type="match status" value="1"/>
</dbReference>
<evidence type="ECO:0000256" key="1">
    <source>
        <dbReference type="ARBA" id="ARBA00022801"/>
    </source>
</evidence>
<dbReference type="PROSITE" id="PS51746">
    <property type="entry name" value="PPM_2"/>
    <property type="match status" value="1"/>
</dbReference>
<feature type="compositionally biased region" description="Polar residues" evidence="3">
    <location>
        <begin position="390"/>
        <end position="404"/>
    </location>
</feature>
<dbReference type="SMART" id="SM00332">
    <property type="entry name" value="PP2Cc"/>
    <property type="match status" value="1"/>
</dbReference>
<protein>
    <recommendedName>
        <fullName evidence="4">PPM-type phosphatase domain-containing protein</fullName>
    </recommendedName>
</protein>
<feature type="compositionally biased region" description="Polar residues" evidence="3">
    <location>
        <begin position="450"/>
        <end position="460"/>
    </location>
</feature>
<feature type="region of interest" description="Disordered" evidence="3">
    <location>
        <begin position="357"/>
        <end position="437"/>
    </location>
</feature>
<name>A0A8J5S915_ZIZPA</name>
<evidence type="ECO:0000256" key="3">
    <source>
        <dbReference type="SAM" id="MobiDB-lite"/>
    </source>
</evidence>
<keyword evidence="1" id="KW-0378">Hydrolase</keyword>
<dbReference type="OrthoDB" id="693093at2759"/>
<reference evidence="5" key="1">
    <citation type="journal article" date="2021" name="bioRxiv">
        <title>Whole Genome Assembly and Annotation of Northern Wild Rice, Zizania palustris L., Supports a Whole Genome Duplication in the Zizania Genus.</title>
        <authorList>
            <person name="Haas M."/>
            <person name="Kono T."/>
            <person name="Macchietto M."/>
            <person name="Millas R."/>
            <person name="McGilp L."/>
            <person name="Shao M."/>
            <person name="Duquette J."/>
            <person name="Hirsch C.N."/>
            <person name="Kimball J."/>
        </authorList>
    </citation>
    <scope>NUCLEOTIDE SEQUENCE</scope>
    <source>
        <tissue evidence="5">Fresh leaf tissue</tissue>
    </source>
</reference>
<evidence type="ECO:0000313" key="6">
    <source>
        <dbReference type="Proteomes" id="UP000729402"/>
    </source>
</evidence>
<gene>
    <name evidence="5" type="ORF">GUJ93_ZPchr0006g43576</name>
</gene>
<dbReference type="InterPro" id="IPR015655">
    <property type="entry name" value="PP2C"/>
</dbReference>
<dbReference type="CDD" id="cd00143">
    <property type="entry name" value="PP2Cc"/>
    <property type="match status" value="1"/>
</dbReference>
<dbReference type="InterPro" id="IPR001932">
    <property type="entry name" value="PPM-type_phosphatase-like_dom"/>
</dbReference>
<keyword evidence="2" id="KW-0904">Protein phosphatase</keyword>
<comment type="caution">
    <text evidence="5">The sequence shown here is derived from an EMBL/GenBank/DDBJ whole genome shotgun (WGS) entry which is preliminary data.</text>
</comment>
<evidence type="ECO:0000313" key="5">
    <source>
        <dbReference type="EMBL" id="KAG8071321.1"/>
    </source>
</evidence>
<dbReference type="Proteomes" id="UP000729402">
    <property type="component" value="Unassembled WGS sequence"/>
</dbReference>
<evidence type="ECO:0000256" key="2">
    <source>
        <dbReference type="ARBA" id="ARBA00022912"/>
    </source>
</evidence>
<keyword evidence="6" id="KW-1185">Reference proteome</keyword>
<feature type="domain" description="PPM-type phosphatase" evidence="4">
    <location>
        <begin position="23"/>
        <end position="306"/>
    </location>
</feature>
<dbReference type="AlphaFoldDB" id="A0A8J5S915"/>
<feature type="region of interest" description="Disordered" evidence="3">
    <location>
        <begin position="581"/>
        <end position="655"/>
    </location>
</feature>
<feature type="region of interest" description="Disordered" evidence="3">
    <location>
        <begin position="450"/>
        <end position="565"/>
    </location>
</feature>
<organism evidence="5 6">
    <name type="scientific">Zizania palustris</name>
    <name type="common">Northern wild rice</name>
    <dbReference type="NCBI Taxonomy" id="103762"/>
    <lineage>
        <taxon>Eukaryota</taxon>
        <taxon>Viridiplantae</taxon>
        <taxon>Streptophyta</taxon>
        <taxon>Embryophyta</taxon>
        <taxon>Tracheophyta</taxon>
        <taxon>Spermatophyta</taxon>
        <taxon>Magnoliopsida</taxon>
        <taxon>Liliopsida</taxon>
        <taxon>Poales</taxon>
        <taxon>Poaceae</taxon>
        <taxon>BOP clade</taxon>
        <taxon>Oryzoideae</taxon>
        <taxon>Oryzeae</taxon>
        <taxon>Zizaniinae</taxon>
        <taxon>Zizania</taxon>
    </lineage>
</organism>
<reference evidence="5" key="2">
    <citation type="submission" date="2021-02" db="EMBL/GenBank/DDBJ databases">
        <authorList>
            <person name="Kimball J.A."/>
            <person name="Haas M.W."/>
            <person name="Macchietto M."/>
            <person name="Kono T."/>
            <person name="Duquette J."/>
            <person name="Shao M."/>
        </authorList>
    </citation>
    <scope>NUCLEOTIDE SEQUENCE</scope>
    <source>
        <tissue evidence="5">Fresh leaf tissue</tissue>
    </source>
</reference>
<dbReference type="EMBL" id="JAAALK010000283">
    <property type="protein sequence ID" value="KAG8071321.1"/>
    <property type="molecule type" value="Genomic_DNA"/>
</dbReference>
<evidence type="ECO:0000259" key="4">
    <source>
        <dbReference type="PROSITE" id="PS51746"/>
    </source>
</evidence>
<dbReference type="PANTHER" id="PTHR13832">
    <property type="entry name" value="PROTEIN PHOSPHATASE 2C"/>
    <property type="match status" value="1"/>
</dbReference>